<evidence type="ECO:0000313" key="5">
    <source>
        <dbReference type="Proteomes" id="UP000011087"/>
    </source>
</evidence>
<keyword evidence="1" id="KW-0175">Coiled coil</keyword>
<dbReference type="EnsemblProtists" id="EKX49679">
    <property type="protein sequence ID" value="EKX49679"/>
    <property type="gene ID" value="GUITHDRAFT_104642"/>
</dbReference>
<evidence type="ECO:0000313" key="4">
    <source>
        <dbReference type="EnsemblProtists" id="EKX49679"/>
    </source>
</evidence>
<protein>
    <submittedName>
        <fullName evidence="3 4">Uncharacterized protein</fullName>
    </submittedName>
</protein>
<keyword evidence="5" id="KW-1185">Reference proteome</keyword>
<dbReference type="RefSeq" id="XP_005836659.1">
    <property type="nucleotide sequence ID" value="XM_005836602.1"/>
</dbReference>
<accession>L1JN23</accession>
<organism evidence="3">
    <name type="scientific">Guillardia theta (strain CCMP2712)</name>
    <name type="common">Cryptophyte</name>
    <dbReference type="NCBI Taxonomy" id="905079"/>
    <lineage>
        <taxon>Eukaryota</taxon>
        <taxon>Cryptophyceae</taxon>
        <taxon>Pyrenomonadales</taxon>
        <taxon>Geminigeraceae</taxon>
        <taxon>Guillardia</taxon>
    </lineage>
</organism>
<dbReference type="EMBL" id="JH992981">
    <property type="protein sequence ID" value="EKX49679.1"/>
    <property type="molecule type" value="Genomic_DNA"/>
</dbReference>
<dbReference type="HOGENOM" id="CLU_387567_0_0_1"/>
<feature type="region of interest" description="Disordered" evidence="2">
    <location>
        <begin position="664"/>
        <end position="685"/>
    </location>
</feature>
<evidence type="ECO:0000256" key="2">
    <source>
        <dbReference type="SAM" id="MobiDB-lite"/>
    </source>
</evidence>
<dbReference type="Proteomes" id="UP000011087">
    <property type="component" value="Unassembled WGS sequence"/>
</dbReference>
<evidence type="ECO:0000313" key="3">
    <source>
        <dbReference type="EMBL" id="EKX49679.1"/>
    </source>
</evidence>
<sequence length="713" mass="80696">MFNARSQLVPGWSAAQGGLGASNEHRDVMSQQYLRRRCVMNPEGGPQDAAATDTHRRRASAALAQVDEMRRIEYHRKKAKAEIDDRIEKIELGNQINANLGWPFNQNLVPQKKEQAQTSTDNPEQSKVEMVERLLGKKKPGDTEVEWDRTIFGTMKLQEGEGAHQKPILGPVVWEEGYLQAQGPSVQFTVNYEEDDGMNEEFQTNLKATVFDSARTCLNSHGKDSNGLKEDDITVSLKNSANAYQIRIFVQDKVEGDIIIHEQIFSETKLQGILKKKLSVTSLPKSLGPEENPTLLDQLIWKPMSSIAPVIIEATGSKEFVEHISKGKKMSSVPEKTIQGREVEVRDIVKGGYSKIKFPDGGRFLTDVKVQATLTGSTLYETEKIKELEHKLTTEELSIQDVIKKCTADPPKMIEEHGRHKIALSQKNIEAAQRDLEKLKYRVIREDYEIKALELELEYLELGQGMPLPKQVMLALPREALEGWKSAKDKFDALFGNDKNQEPNQKTQNEWFSFFEGDQRKNVKSDDKYFGMPLIDPVSGKLDMEVVKRKNKDTVLKAKEDSKTIVDIFLGRSDGKTRFGTTPAMRAKEKQVREEQQRIVDSMLRKAIKNNPFKDVEDWAKSENRQKSVFGSSQHPVLKQKMKVVELDSGGTYKLTTLVPVRQMSSKDKYSQDSSSPTRESGDVWSSESLALLLNKNYYSANDGQTPNTVERN</sequence>
<dbReference type="GeneID" id="17306337"/>
<feature type="coiled-coil region" evidence="1">
    <location>
        <begin position="385"/>
        <end position="442"/>
    </location>
</feature>
<reference evidence="3 5" key="1">
    <citation type="journal article" date="2012" name="Nature">
        <title>Algal genomes reveal evolutionary mosaicism and the fate of nucleomorphs.</title>
        <authorList>
            <consortium name="DOE Joint Genome Institute"/>
            <person name="Curtis B.A."/>
            <person name="Tanifuji G."/>
            <person name="Burki F."/>
            <person name="Gruber A."/>
            <person name="Irimia M."/>
            <person name="Maruyama S."/>
            <person name="Arias M.C."/>
            <person name="Ball S.G."/>
            <person name="Gile G.H."/>
            <person name="Hirakawa Y."/>
            <person name="Hopkins J.F."/>
            <person name="Kuo A."/>
            <person name="Rensing S.A."/>
            <person name="Schmutz J."/>
            <person name="Symeonidi A."/>
            <person name="Elias M."/>
            <person name="Eveleigh R.J."/>
            <person name="Herman E.K."/>
            <person name="Klute M.J."/>
            <person name="Nakayama T."/>
            <person name="Obornik M."/>
            <person name="Reyes-Prieto A."/>
            <person name="Armbrust E.V."/>
            <person name="Aves S.J."/>
            <person name="Beiko R.G."/>
            <person name="Coutinho P."/>
            <person name="Dacks J.B."/>
            <person name="Durnford D.G."/>
            <person name="Fast N.M."/>
            <person name="Green B.R."/>
            <person name="Grisdale C.J."/>
            <person name="Hempel F."/>
            <person name="Henrissat B."/>
            <person name="Hoppner M.P."/>
            <person name="Ishida K."/>
            <person name="Kim E."/>
            <person name="Koreny L."/>
            <person name="Kroth P.G."/>
            <person name="Liu Y."/>
            <person name="Malik S.B."/>
            <person name="Maier U.G."/>
            <person name="McRose D."/>
            <person name="Mock T."/>
            <person name="Neilson J.A."/>
            <person name="Onodera N.T."/>
            <person name="Poole A.M."/>
            <person name="Pritham E.J."/>
            <person name="Richards T.A."/>
            <person name="Rocap G."/>
            <person name="Roy S.W."/>
            <person name="Sarai C."/>
            <person name="Schaack S."/>
            <person name="Shirato S."/>
            <person name="Slamovits C.H."/>
            <person name="Spencer D.F."/>
            <person name="Suzuki S."/>
            <person name="Worden A.Z."/>
            <person name="Zauner S."/>
            <person name="Barry K."/>
            <person name="Bell C."/>
            <person name="Bharti A.K."/>
            <person name="Crow J.A."/>
            <person name="Grimwood J."/>
            <person name="Kramer R."/>
            <person name="Lindquist E."/>
            <person name="Lucas S."/>
            <person name="Salamov A."/>
            <person name="McFadden G.I."/>
            <person name="Lane C.E."/>
            <person name="Keeling P.J."/>
            <person name="Gray M.W."/>
            <person name="Grigoriev I.V."/>
            <person name="Archibald J.M."/>
        </authorList>
    </citation>
    <scope>NUCLEOTIDE SEQUENCE</scope>
    <source>
        <strain evidence="3 5">CCMP2712</strain>
    </source>
</reference>
<proteinExistence type="predicted"/>
<dbReference type="KEGG" id="gtt:GUITHDRAFT_104642"/>
<name>L1JN23_GUITC</name>
<dbReference type="PaxDb" id="55529-EKX49679"/>
<gene>
    <name evidence="3" type="ORF">GUITHDRAFT_104642</name>
</gene>
<dbReference type="AlphaFoldDB" id="L1JN23"/>
<reference evidence="5" key="2">
    <citation type="submission" date="2012-11" db="EMBL/GenBank/DDBJ databases">
        <authorList>
            <person name="Kuo A."/>
            <person name="Curtis B.A."/>
            <person name="Tanifuji G."/>
            <person name="Burki F."/>
            <person name="Gruber A."/>
            <person name="Irimia M."/>
            <person name="Maruyama S."/>
            <person name="Arias M.C."/>
            <person name="Ball S.G."/>
            <person name="Gile G.H."/>
            <person name="Hirakawa Y."/>
            <person name="Hopkins J.F."/>
            <person name="Rensing S.A."/>
            <person name="Schmutz J."/>
            <person name="Symeonidi A."/>
            <person name="Elias M."/>
            <person name="Eveleigh R.J."/>
            <person name="Herman E.K."/>
            <person name="Klute M.J."/>
            <person name="Nakayama T."/>
            <person name="Obornik M."/>
            <person name="Reyes-Prieto A."/>
            <person name="Armbrust E.V."/>
            <person name="Aves S.J."/>
            <person name="Beiko R.G."/>
            <person name="Coutinho P."/>
            <person name="Dacks J.B."/>
            <person name="Durnford D.G."/>
            <person name="Fast N.M."/>
            <person name="Green B.R."/>
            <person name="Grisdale C."/>
            <person name="Hempe F."/>
            <person name="Henrissat B."/>
            <person name="Hoppner M.P."/>
            <person name="Ishida K.-I."/>
            <person name="Kim E."/>
            <person name="Koreny L."/>
            <person name="Kroth P.G."/>
            <person name="Liu Y."/>
            <person name="Malik S.-B."/>
            <person name="Maier U.G."/>
            <person name="McRose D."/>
            <person name="Mock T."/>
            <person name="Neilson J.A."/>
            <person name="Onodera N.T."/>
            <person name="Poole A.M."/>
            <person name="Pritham E.J."/>
            <person name="Richards T.A."/>
            <person name="Rocap G."/>
            <person name="Roy S.W."/>
            <person name="Sarai C."/>
            <person name="Schaack S."/>
            <person name="Shirato S."/>
            <person name="Slamovits C.H."/>
            <person name="Spencer D.F."/>
            <person name="Suzuki S."/>
            <person name="Worden A.Z."/>
            <person name="Zauner S."/>
            <person name="Barry K."/>
            <person name="Bell C."/>
            <person name="Bharti A.K."/>
            <person name="Crow J.A."/>
            <person name="Grimwood J."/>
            <person name="Kramer R."/>
            <person name="Lindquist E."/>
            <person name="Lucas S."/>
            <person name="Salamov A."/>
            <person name="McFadden G.I."/>
            <person name="Lane C.E."/>
            <person name="Keeling P.J."/>
            <person name="Gray M.W."/>
            <person name="Grigoriev I.V."/>
            <person name="Archibald J.M."/>
        </authorList>
    </citation>
    <scope>NUCLEOTIDE SEQUENCE</scope>
    <source>
        <strain evidence="5">CCMP2712</strain>
    </source>
</reference>
<reference evidence="4" key="3">
    <citation type="submission" date="2016-03" db="UniProtKB">
        <authorList>
            <consortium name="EnsemblProtists"/>
        </authorList>
    </citation>
    <scope>IDENTIFICATION</scope>
</reference>
<evidence type="ECO:0000256" key="1">
    <source>
        <dbReference type="SAM" id="Coils"/>
    </source>
</evidence>